<dbReference type="eggNOG" id="COG0600">
    <property type="taxonomic scope" value="Bacteria"/>
</dbReference>
<evidence type="ECO:0000256" key="2">
    <source>
        <dbReference type="ARBA" id="ARBA00022448"/>
    </source>
</evidence>
<evidence type="ECO:0000256" key="8">
    <source>
        <dbReference type="ARBA" id="ARBA00023136"/>
    </source>
</evidence>
<keyword evidence="6" id="KW-0067">ATP-binding</keyword>
<dbReference type="Pfam" id="PF00528">
    <property type="entry name" value="BPD_transp_1"/>
    <property type="match status" value="1"/>
</dbReference>
<feature type="transmembrane region" description="Helical" evidence="9">
    <location>
        <begin position="84"/>
        <end position="103"/>
    </location>
</feature>
<dbReference type="InterPro" id="IPR000515">
    <property type="entry name" value="MetI-like"/>
</dbReference>
<dbReference type="Gene3D" id="1.10.3720.10">
    <property type="entry name" value="MetI-like"/>
    <property type="match status" value="1"/>
</dbReference>
<feature type="domain" description="ABC transporter" evidence="10">
    <location>
        <begin position="287"/>
        <end position="472"/>
    </location>
</feature>
<keyword evidence="13" id="KW-1185">Reference proteome</keyword>
<evidence type="ECO:0000259" key="11">
    <source>
        <dbReference type="PROSITE" id="PS50928"/>
    </source>
</evidence>
<feature type="transmembrane region" description="Helical" evidence="9">
    <location>
        <begin position="115"/>
        <end position="135"/>
    </location>
</feature>
<name>F2N7R2_CORGP</name>
<gene>
    <name evidence="12" type="ordered locus">Corgl_0841</name>
</gene>
<feature type="transmembrane region" description="Helical" evidence="9">
    <location>
        <begin position="141"/>
        <end position="158"/>
    </location>
</feature>
<keyword evidence="5" id="KW-0547">Nucleotide-binding</keyword>
<sequence length="475" mass="51076">MDEATDEAEERTRGKLDEITRLCLDSLGEGTWAIVLWLLVWQLASFLIGSSLILAGPFQVLVALLRLLPTAAFWSIIASSGARILTGCLIGYLVALTLAALAYRAHTVRELLQPAMSVAKGTPIVCVIVVLLIWFGSESVSSISVFLLVLPAIYFSVLEGLDRLDPAMRELFFVFRIRGLQRQLAYVWPGVLPYLVATSETAISMSWKAGIAAELIGVPAGTIGERIYQSKILLETPDLFAWTAAVVLMAWACERAFITLLRHSAPASIRLAARLRPNRVAEPPGEIQARDLLIGYGETAVACAPSFELPAPEILCLSAPSGSGKTTLLKTIAGIIEPLDGNIEAPASMSMEFQDARLIDELSCVDNVLLVSARDLTRDEVCGLIEEILPEQVADAAAGELSGGQQRRLELVRALAAPSSVVLLDEPFAGLDDAARTAALDYIDRHLEGRTLIIATHDVRDADELGALVLSIAGA</sequence>
<dbReference type="AlphaFoldDB" id="F2N7R2"/>
<comment type="similarity">
    <text evidence="9">Belongs to the binding-protein-dependent transport system permease family.</text>
</comment>
<comment type="subcellular location">
    <subcellularLocation>
        <location evidence="1 9">Cell membrane</location>
        <topology evidence="1 9">Multi-pass membrane protein</topology>
    </subcellularLocation>
</comment>
<reference evidence="13" key="1">
    <citation type="journal article" date="2013" name="Stand. Genomic Sci.">
        <title>Complete genome sequence of Coriobacterium glomerans type strain (PW2(T)) from the midgut of Pyrrhocoris apterus L. (red soldier bug).</title>
        <authorList>
            <person name="Stackebrandt E."/>
            <person name="Zeytun A."/>
            <person name="Lapidus A."/>
            <person name="Nolan M."/>
            <person name="Lucas S."/>
            <person name="Hammon N."/>
            <person name="Deshpande S."/>
            <person name="Cheng J.F."/>
            <person name="Tapia R."/>
            <person name="Goodwin L.A."/>
            <person name="Pitluck S."/>
            <person name="Liolios K."/>
            <person name="Pagani I."/>
            <person name="Ivanova N."/>
            <person name="Mavromatis K."/>
            <person name="Mikhailova N."/>
            <person name="Huntemann M."/>
            <person name="Pati A."/>
            <person name="Chen A."/>
            <person name="Palaniappan K."/>
            <person name="Chang Y.J."/>
            <person name="Land M."/>
            <person name="Hauser L."/>
            <person name="Rohde M."/>
            <person name="Pukall R."/>
            <person name="Goker M."/>
            <person name="Detter J.C."/>
            <person name="Woyke T."/>
            <person name="Bristow J."/>
            <person name="Eisen J.A."/>
            <person name="Markowitz V."/>
            <person name="Hugenholtz P."/>
            <person name="Kyrpides N.C."/>
            <person name="Klenk H.P."/>
        </authorList>
    </citation>
    <scope>NUCLEOTIDE SEQUENCE</scope>
    <source>
        <strain evidence="13">ATCC 49209 / DSM 20642 / JCM 10262 / PW2</strain>
    </source>
</reference>
<dbReference type="SMART" id="SM00382">
    <property type="entry name" value="AAA"/>
    <property type="match status" value="1"/>
</dbReference>
<dbReference type="STRING" id="700015.Corgl_0841"/>
<dbReference type="PROSITE" id="PS00211">
    <property type="entry name" value="ABC_TRANSPORTER_1"/>
    <property type="match status" value="1"/>
</dbReference>
<dbReference type="GO" id="GO:0005886">
    <property type="term" value="C:plasma membrane"/>
    <property type="evidence" value="ECO:0007669"/>
    <property type="project" value="UniProtKB-SubCell"/>
</dbReference>
<dbReference type="PROSITE" id="PS50928">
    <property type="entry name" value="ABC_TM1"/>
    <property type="match status" value="1"/>
</dbReference>
<dbReference type="Gene3D" id="3.40.50.300">
    <property type="entry name" value="P-loop containing nucleotide triphosphate hydrolases"/>
    <property type="match status" value="1"/>
</dbReference>
<dbReference type="PANTHER" id="PTHR30151:SF0">
    <property type="entry name" value="ABC TRANSPORTER PERMEASE PROTEIN MJ0413-RELATED"/>
    <property type="match status" value="1"/>
</dbReference>
<evidence type="ECO:0000256" key="7">
    <source>
        <dbReference type="ARBA" id="ARBA00022989"/>
    </source>
</evidence>
<dbReference type="Proteomes" id="UP000006851">
    <property type="component" value="Chromosome"/>
</dbReference>
<dbReference type="InterPro" id="IPR017871">
    <property type="entry name" value="ABC_transporter-like_CS"/>
</dbReference>
<dbReference type="GO" id="GO:0016887">
    <property type="term" value="F:ATP hydrolysis activity"/>
    <property type="evidence" value="ECO:0007669"/>
    <property type="project" value="InterPro"/>
</dbReference>
<feature type="domain" description="ABC transmembrane type-1" evidence="11">
    <location>
        <begin position="73"/>
        <end position="261"/>
    </location>
</feature>
<dbReference type="OrthoDB" id="9804353at2"/>
<protein>
    <submittedName>
        <fullName evidence="12">ABC transporter related protein</fullName>
    </submittedName>
</protein>
<evidence type="ECO:0000313" key="13">
    <source>
        <dbReference type="Proteomes" id="UP000006851"/>
    </source>
</evidence>
<organism evidence="12 13">
    <name type="scientific">Coriobacterium glomerans (strain ATCC 49209 / DSM 20642 / JCM 10262 / PW2)</name>
    <dbReference type="NCBI Taxonomy" id="700015"/>
    <lineage>
        <taxon>Bacteria</taxon>
        <taxon>Bacillati</taxon>
        <taxon>Actinomycetota</taxon>
        <taxon>Coriobacteriia</taxon>
        <taxon>Coriobacteriales</taxon>
        <taxon>Coriobacteriaceae</taxon>
        <taxon>Coriobacterium</taxon>
    </lineage>
</organism>
<dbReference type="PROSITE" id="PS50893">
    <property type="entry name" value="ABC_TRANSPORTER_2"/>
    <property type="match status" value="1"/>
</dbReference>
<evidence type="ECO:0000313" key="12">
    <source>
        <dbReference type="EMBL" id="AEB06954.1"/>
    </source>
</evidence>
<evidence type="ECO:0000259" key="10">
    <source>
        <dbReference type="PROSITE" id="PS50893"/>
    </source>
</evidence>
<keyword evidence="8 9" id="KW-0472">Membrane</keyword>
<evidence type="ECO:0000256" key="1">
    <source>
        <dbReference type="ARBA" id="ARBA00004651"/>
    </source>
</evidence>
<dbReference type="HOGENOM" id="CLU_042243_0_0_11"/>
<proteinExistence type="inferred from homology"/>
<evidence type="ECO:0000256" key="5">
    <source>
        <dbReference type="ARBA" id="ARBA00022741"/>
    </source>
</evidence>
<keyword evidence="7 9" id="KW-1133">Transmembrane helix</keyword>
<dbReference type="InterPro" id="IPR027417">
    <property type="entry name" value="P-loop_NTPase"/>
</dbReference>
<dbReference type="RefSeq" id="WP_013708697.1">
    <property type="nucleotide sequence ID" value="NC_015389.1"/>
</dbReference>
<dbReference type="eggNOG" id="COG1116">
    <property type="taxonomic scope" value="Bacteria"/>
</dbReference>
<dbReference type="SUPFAM" id="SSF52540">
    <property type="entry name" value="P-loop containing nucleoside triphosphate hydrolases"/>
    <property type="match status" value="1"/>
</dbReference>
<keyword evidence="2 9" id="KW-0813">Transport</keyword>
<dbReference type="GO" id="GO:0005524">
    <property type="term" value="F:ATP binding"/>
    <property type="evidence" value="ECO:0007669"/>
    <property type="project" value="UniProtKB-KW"/>
</dbReference>
<dbReference type="EMBL" id="CP002628">
    <property type="protein sequence ID" value="AEB06954.1"/>
    <property type="molecule type" value="Genomic_DNA"/>
</dbReference>
<dbReference type="InterPro" id="IPR003593">
    <property type="entry name" value="AAA+_ATPase"/>
</dbReference>
<evidence type="ECO:0000256" key="3">
    <source>
        <dbReference type="ARBA" id="ARBA00022475"/>
    </source>
</evidence>
<dbReference type="GO" id="GO:0055085">
    <property type="term" value="P:transmembrane transport"/>
    <property type="evidence" value="ECO:0007669"/>
    <property type="project" value="InterPro"/>
</dbReference>
<accession>F2N7R2</accession>
<dbReference type="InterPro" id="IPR035906">
    <property type="entry name" value="MetI-like_sf"/>
</dbReference>
<dbReference type="InterPro" id="IPR003439">
    <property type="entry name" value="ABC_transporter-like_ATP-bd"/>
</dbReference>
<evidence type="ECO:0000256" key="6">
    <source>
        <dbReference type="ARBA" id="ARBA00022840"/>
    </source>
</evidence>
<dbReference type="PANTHER" id="PTHR30151">
    <property type="entry name" value="ALKANE SULFONATE ABC TRANSPORTER-RELATED, MEMBRANE SUBUNIT"/>
    <property type="match status" value="1"/>
</dbReference>
<dbReference type="KEGG" id="cgo:Corgl_0841"/>
<dbReference type="Pfam" id="PF00005">
    <property type="entry name" value="ABC_tran"/>
    <property type="match status" value="1"/>
</dbReference>
<keyword evidence="3" id="KW-1003">Cell membrane</keyword>
<evidence type="ECO:0000256" key="4">
    <source>
        <dbReference type="ARBA" id="ARBA00022692"/>
    </source>
</evidence>
<dbReference type="SUPFAM" id="SSF161098">
    <property type="entry name" value="MetI-like"/>
    <property type="match status" value="1"/>
</dbReference>
<keyword evidence="4 9" id="KW-0812">Transmembrane</keyword>
<evidence type="ECO:0000256" key="9">
    <source>
        <dbReference type="RuleBase" id="RU363032"/>
    </source>
</evidence>